<proteinExistence type="predicted"/>
<protein>
    <submittedName>
        <fullName evidence="1">Uncharacterized protein</fullName>
    </submittedName>
</protein>
<dbReference type="EMBL" id="HBFI01001559">
    <property type="protein sequence ID" value="CAD8732216.1"/>
    <property type="molecule type" value="Transcribed_RNA"/>
</dbReference>
<reference evidence="1" key="1">
    <citation type="submission" date="2021-01" db="EMBL/GenBank/DDBJ databases">
        <authorList>
            <person name="Corre E."/>
            <person name="Pelletier E."/>
            <person name="Niang G."/>
            <person name="Scheremetjew M."/>
            <person name="Finn R."/>
            <person name="Kale V."/>
            <person name="Holt S."/>
            <person name="Cochrane G."/>
            <person name="Meng A."/>
            <person name="Brown T."/>
            <person name="Cohen L."/>
        </authorList>
    </citation>
    <scope>NUCLEOTIDE SEQUENCE</scope>
</reference>
<dbReference type="AlphaFoldDB" id="A0A7S0TCG4"/>
<evidence type="ECO:0000313" key="1">
    <source>
        <dbReference type="EMBL" id="CAD8732216.1"/>
    </source>
</evidence>
<accession>A0A7S0TCG4</accession>
<gene>
    <name evidence="1" type="ORF">EMAR1385_LOCUS1095</name>
</gene>
<name>A0A7S0TCG4_9EUKA</name>
<organism evidence="1">
    <name type="scientific">Elphidium margaritaceum</name>
    <dbReference type="NCBI Taxonomy" id="933848"/>
    <lineage>
        <taxon>Eukaryota</taxon>
        <taxon>Sar</taxon>
        <taxon>Rhizaria</taxon>
        <taxon>Retaria</taxon>
        <taxon>Foraminifera</taxon>
        <taxon>Rotaliida</taxon>
        <taxon>Elphidiidae</taxon>
        <taxon>Elphidium</taxon>
    </lineage>
</organism>
<sequence>MKPKMTLYTGLDSKLLFSSMKQNFECPISTTLSWQKALSFCDDNGIILKLKAANCRTRYFDVSWLSGHKDEEERLIMGSSLEICDIYVNGQSVKNVFGKHVFSAFSLFERLTSGQFIKNDLDAERTLFALLTNTMAPTDAMLSRSQYITDLFANLVKEMQRRYKMGKLWWSRQEILKLQHEPLRELFNDPQQYVSQFQMSPTDTPIRWVKQYEWRIDGLDYERFNKSQPRQYLISDQEYRYNGPMAMISFKLECCAKYSEESDKTALFLHITQMQPHVRSVLIGYDILCDGLGKHKNYEHSIMPQWMQKNKLHCGLQLFSSKRLTETSITWKIALRIIDVKYEKQKSFP</sequence>